<evidence type="ECO:0000259" key="8">
    <source>
        <dbReference type="PROSITE" id="PS50039"/>
    </source>
</evidence>
<evidence type="ECO:0000256" key="5">
    <source>
        <dbReference type="ARBA" id="ARBA00023242"/>
    </source>
</evidence>
<dbReference type="InterPro" id="IPR001766">
    <property type="entry name" value="Fork_head_dom"/>
</dbReference>
<dbReference type="Proteomes" id="UP001732720">
    <property type="component" value="Chromosome 7"/>
</dbReference>
<evidence type="ECO:0000256" key="1">
    <source>
        <dbReference type="ARBA" id="ARBA00004123"/>
    </source>
</evidence>
<organism evidence="9">
    <name type="scientific">Castor canadensis</name>
    <name type="common">American beaver</name>
    <dbReference type="NCBI Taxonomy" id="51338"/>
    <lineage>
        <taxon>Eukaryota</taxon>
        <taxon>Metazoa</taxon>
        <taxon>Chordata</taxon>
        <taxon>Craniata</taxon>
        <taxon>Vertebrata</taxon>
        <taxon>Euteleostomi</taxon>
        <taxon>Mammalia</taxon>
        <taxon>Eutheria</taxon>
        <taxon>Euarchontoglires</taxon>
        <taxon>Glires</taxon>
        <taxon>Rodentia</taxon>
        <taxon>Castorimorpha</taxon>
        <taxon>Castoridae</taxon>
        <taxon>Castor</taxon>
    </lineage>
</organism>
<keyword evidence="3 6" id="KW-0238">DNA-binding</keyword>
<evidence type="ECO:0000313" key="10">
    <source>
        <dbReference type="Proteomes" id="UP001732720"/>
    </source>
</evidence>
<dbReference type="GeneID" id="109688771"/>
<feature type="compositionally biased region" description="Low complexity" evidence="7">
    <location>
        <begin position="238"/>
        <end position="248"/>
    </location>
</feature>
<dbReference type="FunFam" id="1.10.10.10:FF:000016">
    <property type="entry name" value="Forkhead box protein I1"/>
    <property type="match status" value="1"/>
</dbReference>
<keyword evidence="10" id="KW-1185">Reference proteome</keyword>
<dbReference type="InterPro" id="IPR050211">
    <property type="entry name" value="FOX_domain-containing"/>
</dbReference>
<keyword evidence="2" id="KW-0805">Transcription regulation</keyword>
<dbReference type="PROSITE" id="PS00658">
    <property type="entry name" value="FORK_HEAD_2"/>
    <property type="match status" value="1"/>
</dbReference>
<dbReference type="OrthoDB" id="5954824at2759"/>
<dbReference type="GO" id="GO:0030154">
    <property type="term" value="P:cell differentiation"/>
    <property type="evidence" value="ECO:0007669"/>
    <property type="project" value="TreeGrafter"/>
</dbReference>
<feature type="domain" description="Fork-head" evidence="8">
    <location>
        <begin position="120"/>
        <end position="214"/>
    </location>
</feature>
<dbReference type="Gene3D" id="1.10.10.10">
    <property type="entry name" value="Winged helix-like DNA-binding domain superfamily/Winged helix DNA-binding domain"/>
    <property type="match status" value="1"/>
</dbReference>
<dbReference type="Pfam" id="PF00250">
    <property type="entry name" value="Forkhead"/>
    <property type="match status" value="1"/>
</dbReference>
<keyword evidence="5 6" id="KW-0539">Nucleus</keyword>
<name>A0A8C0ZXW3_CASCN</name>
<evidence type="ECO:0000256" key="6">
    <source>
        <dbReference type="PROSITE-ProRule" id="PRU00089"/>
    </source>
</evidence>
<evidence type="ECO:0000313" key="9">
    <source>
        <dbReference type="Ensembl" id="ENSCCNP00000028347.1"/>
    </source>
</evidence>
<comment type="subcellular location">
    <subcellularLocation>
        <location evidence="1 6">Nucleus</location>
    </subcellularLocation>
</comment>
<dbReference type="SMART" id="SM00339">
    <property type="entry name" value="FH"/>
    <property type="match status" value="1"/>
</dbReference>
<dbReference type="GO" id="GO:0009653">
    <property type="term" value="P:anatomical structure morphogenesis"/>
    <property type="evidence" value="ECO:0007669"/>
    <property type="project" value="TreeGrafter"/>
</dbReference>
<dbReference type="InterPro" id="IPR018122">
    <property type="entry name" value="TF_fork_head_CS_1"/>
</dbReference>
<dbReference type="GO" id="GO:0000978">
    <property type="term" value="F:RNA polymerase II cis-regulatory region sequence-specific DNA binding"/>
    <property type="evidence" value="ECO:0007669"/>
    <property type="project" value="TreeGrafter"/>
</dbReference>
<proteinExistence type="predicted"/>
<dbReference type="PANTHER" id="PTHR11829:SF372">
    <property type="entry name" value="FORKHEAD BOX PROTEIN I2"/>
    <property type="match status" value="1"/>
</dbReference>
<feature type="region of interest" description="Disordered" evidence="7">
    <location>
        <begin position="211"/>
        <end position="257"/>
    </location>
</feature>
<evidence type="ECO:0000256" key="2">
    <source>
        <dbReference type="ARBA" id="ARBA00023015"/>
    </source>
</evidence>
<dbReference type="Ensembl" id="ENSCCNT00000035814.1">
    <property type="protein sequence ID" value="ENSCCNP00000028347.1"/>
    <property type="gene ID" value="ENSCCNG00000027315.1"/>
</dbReference>
<evidence type="ECO:0000256" key="4">
    <source>
        <dbReference type="ARBA" id="ARBA00023163"/>
    </source>
</evidence>
<evidence type="ECO:0000313" key="11">
    <source>
        <dbReference type="RefSeq" id="XP_020022899.1"/>
    </source>
</evidence>
<dbReference type="KEGG" id="ccan:109688771"/>
<dbReference type="GO" id="GO:0000981">
    <property type="term" value="F:DNA-binding transcription factor activity, RNA polymerase II-specific"/>
    <property type="evidence" value="ECO:0007669"/>
    <property type="project" value="TreeGrafter"/>
</dbReference>
<reference evidence="11" key="2">
    <citation type="submission" date="2025-04" db="UniProtKB">
        <authorList>
            <consortium name="RefSeq"/>
        </authorList>
    </citation>
    <scope>IDENTIFICATION</scope>
    <source>
        <tissue evidence="11">Leukocyte</tissue>
    </source>
</reference>
<evidence type="ECO:0000256" key="3">
    <source>
        <dbReference type="ARBA" id="ARBA00023125"/>
    </source>
</evidence>
<keyword evidence="4" id="KW-0804">Transcription</keyword>
<dbReference type="RefSeq" id="XP_020022899.1">
    <property type="nucleotide sequence ID" value="XM_020167310.1"/>
</dbReference>
<dbReference type="GO" id="GO:0005634">
    <property type="term" value="C:nucleus"/>
    <property type="evidence" value="ECO:0007669"/>
    <property type="project" value="UniProtKB-SubCell"/>
</dbReference>
<dbReference type="PRINTS" id="PR00053">
    <property type="entry name" value="FORKHEAD"/>
</dbReference>
<dbReference type="AlphaFoldDB" id="A0A8C0ZXW3"/>
<evidence type="ECO:0000256" key="7">
    <source>
        <dbReference type="SAM" id="MobiDB-lite"/>
    </source>
</evidence>
<feature type="DNA-binding region" description="Fork-head" evidence="6">
    <location>
        <begin position="120"/>
        <end position="214"/>
    </location>
</feature>
<dbReference type="PROSITE" id="PS50039">
    <property type="entry name" value="FORK_HEAD_3"/>
    <property type="match status" value="1"/>
</dbReference>
<dbReference type="InterPro" id="IPR036388">
    <property type="entry name" value="WH-like_DNA-bd_sf"/>
</dbReference>
<sequence length="333" mass="34651">MSFGAEPPAPAPARELLDMTAYCDGLGTCSAPHGQPRACAHPQGYARGDLGAGGGGPRLWVNAPALSPAPYASGPGAAPPYGSPGYAAPGPLLGAAGGLAGADLAWLSLPGQQELLRLVRPPYSYSALIAMAIQSAPLRKLTLSQIYQYVTGNFPFYKRSKAGWQNSIRHNLSLNDCFKKVPRDENDPGKGNYWTLDPNCEKMFDNGNFRRKRKRRGEASASPGAPSPGEAEAHAQEPRAAASLDPQASPSPPGPEAAACFSGFSSAMGALTSGLGTFPGGLARDFSFGRPTTVAAHGPQIPDPTPVFAPGHQTAATGFRVSHLVYSREGTEV</sequence>
<dbReference type="InterPro" id="IPR036390">
    <property type="entry name" value="WH_DNA-bd_sf"/>
</dbReference>
<dbReference type="SUPFAM" id="SSF46785">
    <property type="entry name" value="Winged helix' DNA-binding domain"/>
    <property type="match status" value="1"/>
</dbReference>
<dbReference type="PROSITE" id="PS00657">
    <property type="entry name" value="FORK_HEAD_1"/>
    <property type="match status" value="1"/>
</dbReference>
<dbReference type="CTD" id="399823"/>
<accession>A0A8C0ZXW3</accession>
<dbReference type="PANTHER" id="PTHR11829">
    <property type="entry name" value="FORKHEAD BOX PROTEIN"/>
    <property type="match status" value="1"/>
</dbReference>
<protein>
    <submittedName>
        <fullName evidence="11">Forkhead box protein I2</fullName>
    </submittedName>
</protein>
<dbReference type="InterPro" id="IPR030456">
    <property type="entry name" value="TF_fork_head_CS_2"/>
</dbReference>
<gene>
    <name evidence="9 11" type="primary">Foxi2</name>
</gene>
<reference evidence="9" key="1">
    <citation type="submission" date="2023-09" db="UniProtKB">
        <authorList>
            <consortium name="Ensembl"/>
        </authorList>
    </citation>
    <scope>IDENTIFICATION</scope>
</reference>